<feature type="transmembrane region" description="Helical" evidence="1">
    <location>
        <begin position="21"/>
        <end position="37"/>
    </location>
</feature>
<feature type="transmembrane region" description="Helical" evidence="1">
    <location>
        <begin position="57"/>
        <end position="78"/>
    </location>
</feature>
<gene>
    <name evidence="2" type="ORF">A3C58_03700</name>
</gene>
<keyword evidence="1" id="KW-1133">Transmembrane helix</keyword>
<dbReference type="EMBL" id="MHOR01000010">
    <property type="protein sequence ID" value="OGZ67366.1"/>
    <property type="molecule type" value="Genomic_DNA"/>
</dbReference>
<sequence length="85" mass="9552">MVLKKIKEHQSILRKEIKEKTIGYILAAFGLVAGLAWNEAIKSFIDQFFPNSGNGVLIKFVYALAITIIVVVITVYLLKLTKKDN</sequence>
<comment type="caution">
    <text evidence="2">The sequence shown here is derived from an EMBL/GenBank/DDBJ whole genome shotgun (WGS) entry which is preliminary data.</text>
</comment>
<dbReference type="Proteomes" id="UP000178380">
    <property type="component" value="Unassembled WGS sequence"/>
</dbReference>
<proteinExistence type="predicted"/>
<evidence type="ECO:0000256" key="1">
    <source>
        <dbReference type="SAM" id="Phobius"/>
    </source>
</evidence>
<dbReference type="InterPro" id="IPR043713">
    <property type="entry name" value="DUF5654"/>
</dbReference>
<protein>
    <submittedName>
        <fullName evidence="2">Uncharacterized protein</fullName>
    </submittedName>
</protein>
<evidence type="ECO:0000313" key="2">
    <source>
        <dbReference type="EMBL" id="OGZ67366.1"/>
    </source>
</evidence>
<organism evidence="2 3">
    <name type="scientific">Candidatus Staskawiczbacteria bacterium RIFCSPHIGHO2_02_FULL_34_10</name>
    <dbReference type="NCBI Taxonomy" id="1802205"/>
    <lineage>
        <taxon>Bacteria</taxon>
        <taxon>Candidatus Staskawicziibacteriota</taxon>
    </lineage>
</organism>
<evidence type="ECO:0000313" key="3">
    <source>
        <dbReference type="Proteomes" id="UP000178380"/>
    </source>
</evidence>
<accession>A0A1G2HXT1</accession>
<dbReference type="STRING" id="1802205.A3C58_03700"/>
<dbReference type="AlphaFoldDB" id="A0A1G2HXT1"/>
<dbReference type="Pfam" id="PF18898">
    <property type="entry name" value="DUF5654"/>
    <property type="match status" value="1"/>
</dbReference>
<name>A0A1G2HXT1_9BACT</name>
<reference evidence="2 3" key="1">
    <citation type="journal article" date="2016" name="Nat. Commun.">
        <title>Thousands of microbial genomes shed light on interconnected biogeochemical processes in an aquifer system.</title>
        <authorList>
            <person name="Anantharaman K."/>
            <person name="Brown C.T."/>
            <person name="Hug L.A."/>
            <person name="Sharon I."/>
            <person name="Castelle C.J."/>
            <person name="Probst A.J."/>
            <person name="Thomas B.C."/>
            <person name="Singh A."/>
            <person name="Wilkins M.J."/>
            <person name="Karaoz U."/>
            <person name="Brodie E.L."/>
            <person name="Williams K.H."/>
            <person name="Hubbard S.S."/>
            <person name="Banfield J.F."/>
        </authorList>
    </citation>
    <scope>NUCLEOTIDE SEQUENCE [LARGE SCALE GENOMIC DNA]</scope>
</reference>
<keyword evidence="1" id="KW-0472">Membrane</keyword>
<keyword evidence="1" id="KW-0812">Transmembrane</keyword>